<evidence type="ECO:0000313" key="4">
    <source>
        <dbReference type="Proteomes" id="UP000045842"/>
    </source>
</evidence>
<accession>A0A654TS20</accession>
<evidence type="ECO:0000256" key="1">
    <source>
        <dbReference type="SAM" id="MobiDB-lite"/>
    </source>
</evidence>
<organism evidence="2 5">
    <name type="scientific">Mycobacterium tuberculosis</name>
    <dbReference type="NCBI Taxonomy" id="1773"/>
    <lineage>
        <taxon>Bacteria</taxon>
        <taxon>Bacillati</taxon>
        <taxon>Actinomycetota</taxon>
        <taxon>Actinomycetes</taxon>
        <taxon>Mycobacteriales</taxon>
        <taxon>Mycobacteriaceae</taxon>
        <taxon>Mycobacterium</taxon>
        <taxon>Mycobacterium tuberculosis complex</taxon>
    </lineage>
</organism>
<dbReference type="Proteomes" id="UP000046947">
    <property type="component" value="Unassembled WGS sequence"/>
</dbReference>
<feature type="region of interest" description="Disordered" evidence="1">
    <location>
        <begin position="131"/>
        <end position="151"/>
    </location>
</feature>
<dbReference type="Proteomes" id="UP000045842">
    <property type="component" value="Unassembled WGS sequence"/>
</dbReference>
<proteinExistence type="predicted"/>
<evidence type="ECO:0000313" key="5">
    <source>
        <dbReference type="Proteomes" id="UP000046947"/>
    </source>
</evidence>
<name>A0A654TS20_MYCTX</name>
<gene>
    <name evidence="3" type="ORF">ERS007679_03923</name>
    <name evidence="2" type="ORF">ERS007688_03608</name>
</gene>
<sequence length="151" mass="16683">MLSDAGSADTGQRLFTSSVDVEYEHLVSGIQRTPKLSSECLCPRIQMGLKHNHAAATVALFEHHARRRQCRADLRRVVGVVIEHAHRRLSDAAGPNQFESSPHSFEAGQPVEHLVGRGADLHRGQQRSQRVERHVSPGHRQPHHAGTLCCG</sequence>
<dbReference type="EMBL" id="CSAD01000826">
    <property type="protein sequence ID" value="COW48351.1"/>
    <property type="molecule type" value="Genomic_DNA"/>
</dbReference>
<reference evidence="4 5" key="1">
    <citation type="submission" date="2015-03" db="EMBL/GenBank/DDBJ databases">
        <authorList>
            <consortium name="Pathogen Informatics"/>
        </authorList>
    </citation>
    <scope>NUCLEOTIDE SEQUENCE [LARGE SCALE GENOMIC DNA]</scope>
    <source>
        <strain evidence="3 4">G09801536</strain>
        <strain evidence="2 5">H09601792</strain>
    </source>
</reference>
<evidence type="ECO:0000313" key="2">
    <source>
        <dbReference type="EMBL" id="CFE70485.1"/>
    </source>
</evidence>
<dbReference type="AlphaFoldDB" id="A0A654TS20"/>
<evidence type="ECO:0000313" key="3">
    <source>
        <dbReference type="EMBL" id="COW48351.1"/>
    </source>
</evidence>
<dbReference type="EMBL" id="CFOH01000819">
    <property type="protein sequence ID" value="CFE70485.1"/>
    <property type="molecule type" value="Genomic_DNA"/>
</dbReference>
<protein>
    <submittedName>
        <fullName evidence="2">Uncharacterized protein</fullName>
    </submittedName>
</protein>